<dbReference type="PANTHER" id="PTHR32332">
    <property type="entry name" value="2-NITROPROPANE DIOXYGENASE"/>
    <property type="match status" value="1"/>
</dbReference>
<keyword evidence="3" id="KW-0285">Flavoprotein</keyword>
<dbReference type="InterPro" id="IPR013785">
    <property type="entry name" value="Aldolase_TIM"/>
</dbReference>
<organism evidence="6 7">
    <name type="scientific">Lactococcus lactis subsp. lactis</name>
    <name type="common">Streptococcus lactis</name>
    <dbReference type="NCBI Taxonomy" id="1360"/>
    <lineage>
        <taxon>Bacteria</taxon>
        <taxon>Bacillati</taxon>
        <taxon>Bacillota</taxon>
        <taxon>Bacilli</taxon>
        <taxon>Lactobacillales</taxon>
        <taxon>Streptococcaceae</taxon>
        <taxon>Lactococcus</taxon>
    </lineage>
</organism>
<evidence type="ECO:0000256" key="5">
    <source>
        <dbReference type="ARBA" id="ARBA00023002"/>
    </source>
</evidence>
<accession>A0A0V8CW47</accession>
<evidence type="ECO:0000256" key="2">
    <source>
        <dbReference type="ARBA" id="ARBA00013457"/>
    </source>
</evidence>
<evidence type="ECO:0000256" key="4">
    <source>
        <dbReference type="ARBA" id="ARBA00022643"/>
    </source>
</evidence>
<evidence type="ECO:0000313" key="6">
    <source>
        <dbReference type="EMBL" id="KSU05550.1"/>
    </source>
</evidence>
<evidence type="ECO:0000256" key="3">
    <source>
        <dbReference type="ARBA" id="ARBA00022630"/>
    </source>
</evidence>
<name>A0A0V8CW47_LACLL</name>
<dbReference type="SUPFAM" id="SSF51412">
    <property type="entry name" value="Inosine monophosphate dehydrogenase (IMPDH)"/>
    <property type="match status" value="1"/>
</dbReference>
<dbReference type="InterPro" id="IPR004136">
    <property type="entry name" value="NMO"/>
</dbReference>
<dbReference type="Proteomes" id="UP000054230">
    <property type="component" value="Unassembled WGS sequence"/>
</dbReference>
<keyword evidence="5" id="KW-0560">Oxidoreductase</keyword>
<keyword evidence="4" id="KW-0288">FMN</keyword>
<dbReference type="Pfam" id="PF03060">
    <property type="entry name" value="NMO"/>
    <property type="match status" value="2"/>
</dbReference>
<sequence length="281" mass="30076">MTWYHELGIKYPLFQGGMAWASNAELVAAVSNNGALGIIGSGGRTANELRRMIRKTKTLTSQPFGVNLMLLDKNIKQLLEIICEEKISVVTTGAGSPKEIIDTIIANNIKLFPVVPNKEIALKMLKLPISGIIVEGNEAGGHVGSQNLASLLKEIASICPLPLIAAGGIYDHHTASLANILGANGVQVGTAFLLAKECQISPIYQELICKSEENGTSLISDKNGHLTRLLNISSEYPLNKSLKAAVETGDLINGAFMAGSSSAYLEKIEPVETIIQRIMKK</sequence>
<evidence type="ECO:0000256" key="1">
    <source>
        <dbReference type="ARBA" id="ARBA00003535"/>
    </source>
</evidence>
<protein>
    <recommendedName>
        <fullName evidence="2">Probable nitronate monooxygenase</fullName>
    </recommendedName>
</protein>
<reference evidence="7" key="1">
    <citation type="submission" date="2015-10" db="EMBL/GenBank/DDBJ databases">
        <title>Draft Genome Sequences of 11 Lactococcus lactis subspecies cremoris strains.</title>
        <authorList>
            <person name="Wels M."/>
            <person name="Backus L."/>
            <person name="Boekhorst J."/>
            <person name="Dijkstra A."/>
            <person name="Beerthuizen M."/>
            <person name="Kelly W."/>
            <person name="Siezen R."/>
            <person name="Bachmann H."/>
            <person name="Van Hijum S."/>
        </authorList>
    </citation>
    <scope>NUCLEOTIDE SEQUENCE [LARGE SCALE GENOMIC DNA]</scope>
    <source>
        <strain evidence="7">LMG8520</strain>
    </source>
</reference>
<dbReference type="PATRIC" id="fig|1360.106.peg.513"/>
<proteinExistence type="predicted"/>
<dbReference type="PANTHER" id="PTHR32332:SF20">
    <property type="entry name" value="2-NITROPROPANE DIOXYGENASE-LIKE PROTEIN"/>
    <property type="match status" value="1"/>
</dbReference>
<dbReference type="AlphaFoldDB" id="A0A0V8CW47"/>
<gene>
    <name evidence="6" type="ORF">LMG8520_2559</name>
</gene>
<comment type="function">
    <text evidence="1">Nitronate monooxygenase that uses molecular oxygen to catalyze the oxidative denitrification of alkyl nitronates. Acts on propionate 3-nitronate (P3N), the presumed physiological substrate. Probably functions in the detoxification of P3N, a metabolic poison produced by plants and fungi as a defense mechanism.</text>
</comment>
<dbReference type="Gene3D" id="3.20.20.70">
    <property type="entry name" value="Aldolase class I"/>
    <property type="match status" value="1"/>
</dbReference>
<dbReference type="CDD" id="cd04730">
    <property type="entry name" value="NPD_like"/>
    <property type="match status" value="1"/>
</dbReference>
<evidence type="ECO:0000313" key="7">
    <source>
        <dbReference type="Proteomes" id="UP000054230"/>
    </source>
</evidence>
<dbReference type="EMBL" id="LKLP01000125">
    <property type="protein sequence ID" value="KSU05550.1"/>
    <property type="molecule type" value="Genomic_DNA"/>
</dbReference>
<dbReference type="GO" id="GO:0018580">
    <property type="term" value="F:nitronate monooxygenase activity"/>
    <property type="evidence" value="ECO:0007669"/>
    <property type="project" value="InterPro"/>
</dbReference>
<comment type="caution">
    <text evidence="6">The sequence shown here is derived from an EMBL/GenBank/DDBJ whole genome shotgun (WGS) entry which is preliminary data.</text>
</comment>
<dbReference type="RefSeq" id="WP_058210592.1">
    <property type="nucleotide sequence ID" value="NZ_LKLP01000125.1"/>
</dbReference>